<dbReference type="Gene3D" id="3.40.50.300">
    <property type="entry name" value="P-loop containing nucleotide triphosphate hydrolases"/>
    <property type="match status" value="1"/>
</dbReference>
<keyword evidence="1" id="KW-0547">Nucleotide-binding</keyword>
<evidence type="ECO:0000256" key="2">
    <source>
        <dbReference type="ARBA" id="ARBA00023134"/>
    </source>
</evidence>
<dbReference type="SMART" id="SM00173">
    <property type="entry name" value="RAS"/>
    <property type="match status" value="1"/>
</dbReference>
<dbReference type="SMART" id="SM00174">
    <property type="entry name" value="RHO"/>
    <property type="match status" value="1"/>
</dbReference>
<evidence type="ECO:0000256" key="1">
    <source>
        <dbReference type="ARBA" id="ARBA00022741"/>
    </source>
</evidence>
<dbReference type="GO" id="GO:0003924">
    <property type="term" value="F:GTPase activity"/>
    <property type="evidence" value="ECO:0007669"/>
    <property type="project" value="InterPro"/>
</dbReference>
<evidence type="ECO:0000313" key="4">
    <source>
        <dbReference type="EMBL" id="KAJ3130598.1"/>
    </source>
</evidence>
<dbReference type="EMBL" id="JADGJH010000376">
    <property type="protein sequence ID" value="KAJ3130598.1"/>
    <property type="molecule type" value="Genomic_DNA"/>
</dbReference>
<sequence length="199" mass="21952">MIGDSGTGKSSLLLRFTDDAWLQPEEVAATIGVDFKVKIIDVDNKKYKLTIWDTAGQERFRTLTSSYYRGAQGVIMVYDVTQRDSFAHLETWFNELDTYTTNPLVVKMLVGNKIDKDGSNDSSRQVSRKEGEAFAKRMGTLFVESSAKSRSGVIDAFVEVIAETPELYQKTAAHAARAANTVNLDQQNNQSGESGGSCC</sequence>
<dbReference type="PROSITE" id="PS51420">
    <property type="entry name" value="RHO"/>
    <property type="match status" value="1"/>
</dbReference>
<dbReference type="SMART" id="SM00175">
    <property type="entry name" value="RAB"/>
    <property type="match status" value="1"/>
</dbReference>
<evidence type="ECO:0000313" key="5">
    <source>
        <dbReference type="Proteomes" id="UP001211907"/>
    </source>
</evidence>
<organism evidence="4 5">
    <name type="scientific">Physocladia obscura</name>
    <dbReference type="NCBI Taxonomy" id="109957"/>
    <lineage>
        <taxon>Eukaryota</taxon>
        <taxon>Fungi</taxon>
        <taxon>Fungi incertae sedis</taxon>
        <taxon>Chytridiomycota</taxon>
        <taxon>Chytridiomycota incertae sedis</taxon>
        <taxon>Chytridiomycetes</taxon>
        <taxon>Chytridiales</taxon>
        <taxon>Chytriomycetaceae</taxon>
        <taxon>Physocladia</taxon>
    </lineage>
</organism>
<dbReference type="SMART" id="SM00176">
    <property type="entry name" value="RAN"/>
    <property type="match status" value="1"/>
</dbReference>
<dbReference type="Proteomes" id="UP001211907">
    <property type="component" value="Unassembled WGS sequence"/>
</dbReference>
<evidence type="ECO:0000256" key="3">
    <source>
        <dbReference type="ARBA" id="ARBA00023288"/>
    </source>
</evidence>
<comment type="caution">
    <text evidence="4">The sequence shown here is derived from an EMBL/GenBank/DDBJ whole genome shotgun (WGS) entry which is preliminary data.</text>
</comment>
<dbReference type="InterPro" id="IPR027417">
    <property type="entry name" value="P-loop_NTPase"/>
</dbReference>
<dbReference type="InterPro" id="IPR050227">
    <property type="entry name" value="Rab"/>
</dbReference>
<dbReference type="Pfam" id="PF00071">
    <property type="entry name" value="Ras"/>
    <property type="match status" value="1"/>
</dbReference>
<dbReference type="NCBIfam" id="TIGR00231">
    <property type="entry name" value="small_GTP"/>
    <property type="match status" value="1"/>
</dbReference>
<keyword evidence="3" id="KW-0449">Lipoprotein</keyword>
<dbReference type="FunFam" id="3.40.50.300:FF:001129">
    <property type="entry name" value="ras-related protein Rab-44 isoform X2"/>
    <property type="match status" value="1"/>
</dbReference>
<accession>A0AAD5XI45</accession>
<dbReference type="InterPro" id="IPR005225">
    <property type="entry name" value="Small_GTP-bd"/>
</dbReference>
<proteinExistence type="predicted"/>
<keyword evidence="5" id="KW-1185">Reference proteome</keyword>
<reference evidence="4" key="1">
    <citation type="submission" date="2020-05" db="EMBL/GenBank/DDBJ databases">
        <title>Phylogenomic resolution of chytrid fungi.</title>
        <authorList>
            <person name="Stajich J.E."/>
            <person name="Amses K."/>
            <person name="Simmons R."/>
            <person name="Seto K."/>
            <person name="Myers J."/>
            <person name="Bonds A."/>
            <person name="Quandt C.A."/>
            <person name="Barry K."/>
            <person name="Liu P."/>
            <person name="Grigoriev I."/>
            <person name="Longcore J.E."/>
            <person name="James T.Y."/>
        </authorList>
    </citation>
    <scope>NUCLEOTIDE SEQUENCE</scope>
    <source>
        <strain evidence="4">JEL0513</strain>
    </source>
</reference>
<dbReference type="PRINTS" id="PR00449">
    <property type="entry name" value="RASTRNSFRMNG"/>
</dbReference>
<dbReference type="PANTHER" id="PTHR47977">
    <property type="entry name" value="RAS-RELATED PROTEIN RAB"/>
    <property type="match status" value="1"/>
</dbReference>
<dbReference type="SUPFAM" id="SSF52540">
    <property type="entry name" value="P-loop containing nucleoside triphosphate hydrolases"/>
    <property type="match status" value="1"/>
</dbReference>
<keyword evidence="2" id="KW-0342">GTP-binding</keyword>
<dbReference type="GO" id="GO:0005525">
    <property type="term" value="F:GTP binding"/>
    <property type="evidence" value="ECO:0007669"/>
    <property type="project" value="UniProtKB-KW"/>
</dbReference>
<dbReference type="PROSITE" id="PS51419">
    <property type="entry name" value="RAB"/>
    <property type="match status" value="1"/>
</dbReference>
<protein>
    <submittedName>
        <fullName evidence="4">Ras- protein Rab-18-B</fullName>
    </submittedName>
</protein>
<dbReference type="PROSITE" id="PS51421">
    <property type="entry name" value="RAS"/>
    <property type="match status" value="1"/>
</dbReference>
<dbReference type="InterPro" id="IPR001806">
    <property type="entry name" value="Small_GTPase"/>
</dbReference>
<gene>
    <name evidence="4" type="primary">RAB18B</name>
    <name evidence="4" type="ORF">HK100_007893</name>
</gene>
<name>A0AAD5XI45_9FUNG</name>
<dbReference type="AlphaFoldDB" id="A0AAD5XI45"/>